<feature type="repeat" description="TPR" evidence="1">
    <location>
        <begin position="50"/>
        <end position="83"/>
    </location>
</feature>
<dbReference type="InterPro" id="IPR011990">
    <property type="entry name" value="TPR-like_helical_dom_sf"/>
</dbReference>
<feature type="repeat" description="TPR" evidence="1">
    <location>
        <begin position="84"/>
        <end position="117"/>
    </location>
</feature>
<dbReference type="PANTHER" id="PTHR46401:SF9">
    <property type="entry name" value="MANNOSYLTRANSFERASE A"/>
    <property type="match status" value="1"/>
</dbReference>
<dbReference type="GO" id="GO:0016757">
    <property type="term" value="F:glycosyltransferase activity"/>
    <property type="evidence" value="ECO:0007669"/>
    <property type="project" value="InterPro"/>
</dbReference>
<gene>
    <name evidence="3" type="ORF">DDF84_009610</name>
</gene>
<keyword evidence="1" id="KW-0802">TPR repeat</keyword>
<evidence type="ECO:0000313" key="4">
    <source>
        <dbReference type="Proteomes" id="UP000253772"/>
    </source>
</evidence>
<keyword evidence="3" id="KW-0808">Transferase</keyword>
<dbReference type="SUPFAM" id="SSF53756">
    <property type="entry name" value="UDP-Glycosyltransferase/glycogen phosphorylase"/>
    <property type="match status" value="1"/>
</dbReference>
<dbReference type="RefSeq" id="WP_024569312.1">
    <property type="nucleotide sequence ID" value="NZ_CP037900.1"/>
</dbReference>
<evidence type="ECO:0000256" key="1">
    <source>
        <dbReference type="PROSITE-ProRule" id="PRU00339"/>
    </source>
</evidence>
<dbReference type="PROSITE" id="PS50005">
    <property type="entry name" value="TPR"/>
    <property type="match status" value="2"/>
</dbReference>
<evidence type="ECO:0000259" key="2">
    <source>
        <dbReference type="Pfam" id="PF00534"/>
    </source>
</evidence>
<accession>A0A482IT65</accession>
<dbReference type="SMART" id="SM00028">
    <property type="entry name" value="TPR"/>
    <property type="match status" value="3"/>
</dbReference>
<protein>
    <submittedName>
        <fullName evidence="3">Glycosyltransferase</fullName>
    </submittedName>
</protein>
<dbReference type="Pfam" id="PF00534">
    <property type="entry name" value="Glycos_transf_1"/>
    <property type="match status" value="1"/>
</dbReference>
<evidence type="ECO:0000313" key="3">
    <source>
        <dbReference type="EMBL" id="QBP10000.1"/>
    </source>
</evidence>
<name>A0A482IT65_9BURK</name>
<dbReference type="OrthoDB" id="433681at2"/>
<dbReference type="EMBL" id="CP037900">
    <property type="protein sequence ID" value="QBP10000.1"/>
    <property type="molecule type" value="Genomic_DNA"/>
</dbReference>
<dbReference type="Gene3D" id="3.40.50.2000">
    <property type="entry name" value="Glycogen Phosphorylase B"/>
    <property type="match status" value="1"/>
</dbReference>
<dbReference type="Proteomes" id="UP000253772">
    <property type="component" value="Chromosome c1"/>
</dbReference>
<dbReference type="SUPFAM" id="SSF48452">
    <property type="entry name" value="TPR-like"/>
    <property type="match status" value="1"/>
</dbReference>
<dbReference type="InterPro" id="IPR001296">
    <property type="entry name" value="Glyco_trans_1"/>
</dbReference>
<proteinExistence type="predicted"/>
<dbReference type="AlphaFoldDB" id="A0A482IT65"/>
<dbReference type="InterPro" id="IPR019734">
    <property type="entry name" value="TPR_rpt"/>
</dbReference>
<sequence length="828" mass="91201">MKLFKNMWSNNADAKSAALVAAGDSARDARDWPAAATHYRQALDASPTMAPIWVQYGHALKEGGNLYEARTAYRRALGLAPDVADTHLQMGHAAKLAGELDEAAACYAQALMLEPGHADALREVHALSLRGIRADVTHLNTAWNQPPPAMPTEDPVHALSALLEAARSQELPPGQAESAQHAREQLASAVEILRKLDRNALRQHQPADRVATFVFDATDLIHHFRGSRLPTGIQRVQLELISAAHEPGCPAPMICYLGERGWLEVPGALFARLCQMCLGHGNETESEWQQTLMRLDTLMLGSEAMVFPRGAWLVSLGTSWFPEYLLHVRLAKRRYGVRYVPFVHDLIPVVMPEYCVDDLVDRFVTWLLGAFAHADRYLVNSESTRRDLMAAAVRLGQPISPDHVEVIRLDADIRKPEMRAPEATSMQGWGWSRQPFVLLLSTVEPRKNHLAAFRAWTSLIAHHGARHVPQLVCVGAKGWKNEAALAMLEKDPVLGSRVTLLSGLTDPQVALLFERCLFTLYPSLYEGWGLPVTESLCYGKVPAVSDVASLPEAGGLLAEYFDPQAPAELLRVLEKLIFDTPYRQARERRIQSEFHPRTWQQLGTQLALAVGRWQADLPADMPNGDCSPTLAPGRYYPMTTPRHTSLSHGAIVTESLRAGDGWHGVEDWGCWSKPGESRLAMRLPKTLHGDNVRVSLYVRGLPSRTTRFRLECGQGSCSEGKLDAGQTRWITLDAEMPVGQALELSLYATDYEPLADSTQGADSRVIGPAVLGLYLCASADNAARLRLLEAVTLGNLDALSEPPEPLDLLESGSLPQATHQTKQLLAEL</sequence>
<dbReference type="CDD" id="cd03809">
    <property type="entry name" value="GT4_MtfB-like"/>
    <property type="match status" value="1"/>
</dbReference>
<reference evidence="3 4" key="1">
    <citation type="submission" date="2019-03" db="EMBL/GenBank/DDBJ databases">
        <title>Comparative insights into the high quality Complete genome sequence of highly metal resistant Cupriavidus metallidurans strain BS1 isolated from a gold-copper mine.</title>
        <authorList>
            <person name="Mazhar H.S."/>
            <person name="Rensing C."/>
        </authorList>
    </citation>
    <scope>NUCLEOTIDE SEQUENCE [LARGE SCALE GENOMIC DNA]</scope>
    <source>
        <strain evidence="3 4">BS1</strain>
    </source>
</reference>
<dbReference type="Pfam" id="PF13181">
    <property type="entry name" value="TPR_8"/>
    <property type="match status" value="2"/>
</dbReference>
<feature type="domain" description="Glycosyl transferase family 1" evidence="2">
    <location>
        <begin position="432"/>
        <end position="584"/>
    </location>
</feature>
<dbReference type="PANTHER" id="PTHR46401">
    <property type="entry name" value="GLYCOSYLTRANSFERASE WBBK-RELATED"/>
    <property type="match status" value="1"/>
</dbReference>
<dbReference type="Gene3D" id="1.25.40.10">
    <property type="entry name" value="Tetratricopeptide repeat domain"/>
    <property type="match status" value="2"/>
</dbReference>
<organism evidence="3 4">
    <name type="scientific">Cupriavidus metallidurans</name>
    <dbReference type="NCBI Taxonomy" id="119219"/>
    <lineage>
        <taxon>Bacteria</taxon>
        <taxon>Pseudomonadati</taxon>
        <taxon>Pseudomonadota</taxon>
        <taxon>Betaproteobacteria</taxon>
        <taxon>Burkholderiales</taxon>
        <taxon>Burkholderiaceae</taxon>
        <taxon>Cupriavidus</taxon>
    </lineage>
</organism>